<proteinExistence type="predicted"/>
<keyword evidence="2" id="KW-1185">Reference proteome</keyword>
<name>A0ABY7UPB8_9RHOB</name>
<sequence length="102" mass="11081">MSLILEFPWMNFEALQRLSQKEGIALVGSLSLLAAYANSDGEISIGKATRILTATPEMDRARAASILAQFVVAGWATQKEETLTFIGYGSSVMPDYAKHKAN</sequence>
<accession>A0ABY7UPB8</accession>
<dbReference type="Proteomes" id="UP001216899">
    <property type="component" value="Chromosome"/>
</dbReference>
<evidence type="ECO:0000313" key="1">
    <source>
        <dbReference type="EMBL" id="WDA11778.1"/>
    </source>
</evidence>
<dbReference type="RefSeq" id="WP_273742941.1">
    <property type="nucleotide sequence ID" value="NZ_CP117466.1"/>
</dbReference>
<gene>
    <name evidence="1" type="ORF">PRL19_10770</name>
</gene>
<organism evidence="1 2">
    <name type="scientific">Paracoccus marcusii</name>
    <dbReference type="NCBI Taxonomy" id="59779"/>
    <lineage>
        <taxon>Bacteria</taxon>
        <taxon>Pseudomonadati</taxon>
        <taxon>Pseudomonadota</taxon>
        <taxon>Alphaproteobacteria</taxon>
        <taxon>Rhodobacterales</taxon>
        <taxon>Paracoccaceae</taxon>
        <taxon>Paracoccus</taxon>
    </lineage>
</organism>
<evidence type="ECO:0000313" key="2">
    <source>
        <dbReference type="Proteomes" id="UP001216899"/>
    </source>
</evidence>
<protein>
    <submittedName>
        <fullName evidence="1">Uncharacterized protein</fullName>
    </submittedName>
</protein>
<reference evidence="1 2" key="1">
    <citation type="submission" date="2023-02" db="EMBL/GenBank/DDBJ databases">
        <title>Whole genome sequenc of Paracoccus marcusii MBLB0836.</title>
        <authorList>
            <person name="Seo M.-J."/>
            <person name="Cho E.-S."/>
            <person name="Hwang C.Y."/>
        </authorList>
    </citation>
    <scope>NUCLEOTIDE SEQUENCE [LARGE SCALE GENOMIC DNA]</scope>
    <source>
        <strain evidence="1 2">MBLB0836</strain>
    </source>
</reference>
<dbReference type="EMBL" id="CP117466">
    <property type="protein sequence ID" value="WDA11778.1"/>
    <property type="molecule type" value="Genomic_DNA"/>
</dbReference>